<evidence type="ECO:0000313" key="2">
    <source>
        <dbReference type="WBParaSite" id="nRc.2.0.1.t27804-RA"/>
    </source>
</evidence>
<dbReference type="AlphaFoldDB" id="A0A915JNI3"/>
<reference evidence="2" key="1">
    <citation type="submission" date="2022-11" db="UniProtKB">
        <authorList>
            <consortium name="WormBaseParasite"/>
        </authorList>
    </citation>
    <scope>IDENTIFICATION</scope>
</reference>
<keyword evidence="1" id="KW-1185">Reference proteome</keyword>
<dbReference type="Proteomes" id="UP000887565">
    <property type="component" value="Unplaced"/>
</dbReference>
<protein>
    <submittedName>
        <fullName evidence="2">Uncharacterized protein</fullName>
    </submittedName>
</protein>
<accession>A0A915JNI3</accession>
<dbReference type="WBParaSite" id="nRc.2.0.1.t27804-RA">
    <property type="protein sequence ID" value="nRc.2.0.1.t27804-RA"/>
    <property type="gene ID" value="nRc.2.0.1.g27804"/>
</dbReference>
<proteinExistence type="predicted"/>
<name>A0A915JNI3_ROMCU</name>
<evidence type="ECO:0000313" key="1">
    <source>
        <dbReference type="Proteomes" id="UP000887565"/>
    </source>
</evidence>
<sequence>MRLIHTSSTLCGIDGNAVSLSNGRRYPIANLYMGETGKLSSSMSQSVRLLFMANMMSVTCK</sequence>
<organism evidence="1 2">
    <name type="scientific">Romanomermis culicivorax</name>
    <name type="common">Nematode worm</name>
    <dbReference type="NCBI Taxonomy" id="13658"/>
    <lineage>
        <taxon>Eukaryota</taxon>
        <taxon>Metazoa</taxon>
        <taxon>Ecdysozoa</taxon>
        <taxon>Nematoda</taxon>
        <taxon>Enoplea</taxon>
        <taxon>Dorylaimia</taxon>
        <taxon>Mermithida</taxon>
        <taxon>Mermithoidea</taxon>
        <taxon>Mermithidae</taxon>
        <taxon>Romanomermis</taxon>
    </lineage>
</organism>